<evidence type="ECO:0000256" key="3">
    <source>
        <dbReference type="ARBA" id="ARBA00023163"/>
    </source>
</evidence>
<dbReference type="InterPro" id="IPR009057">
    <property type="entry name" value="Homeodomain-like_sf"/>
</dbReference>
<dbReference type="SUPFAM" id="SSF53822">
    <property type="entry name" value="Periplasmic binding protein-like I"/>
    <property type="match status" value="1"/>
</dbReference>
<dbReference type="InterPro" id="IPR046335">
    <property type="entry name" value="LacI/GalR-like_sensor"/>
</dbReference>
<dbReference type="RefSeq" id="WP_168433043.1">
    <property type="nucleotide sequence ID" value="NZ_CAAHFH010000001.1"/>
</dbReference>
<dbReference type="PANTHER" id="PTHR30146">
    <property type="entry name" value="LACI-RELATED TRANSCRIPTIONAL REPRESSOR"/>
    <property type="match status" value="1"/>
</dbReference>
<keyword evidence="1" id="KW-0805">Transcription regulation</keyword>
<keyword evidence="3" id="KW-0804">Transcription</keyword>
<keyword evidence="6" id="KW-1185">Reference proteome</keyword>
<evidence type="ECO:0000256" key="2">
    <source>
        <dbReference type="ARBA" id="ARBA00023125"/>
    </source>
</evidence>
<dbReference type="GO" id="GO:0003700">
    <property type="term" value="F:DNA-binding transcription factor activity"/>
    <property type="evidence" value="ECO:0007669"/>
    <property type="project" value="InterPro"/>
</dbReference>
<accession>A0A6C2UIA3</accession>
<dbReference type="CDD" id="cd01543">
    <property type="entry name" value="PBP1_XylR"/>
    <property type="match status" value="1"/>
</dbReference>
<protein>
    <submittedName>
        <fullName evidence="5">Xylose operon regulatory protein</fullName>
    </submittedName>
</protein>
<dbReference type="InterPro" id="IPR018060">
    <property type="entry name" value="HTH_AraC"/>
</dbReference>
<dbReference type="EMBL" id="CAAHFH010000001">
    <property type="protein sequence ID" value="VGO19187.1"/>
    <property type="molecule type" value="Genomic_DNA"/>
</dbReference>
<feature type="domain" description="HTH araC/xylS-type" evidence="4">
    <location>
        <begin position="269"/>
        <end position="367"/>
    </location>
</feature>
<gene>
    <name evidence="5" type="primary">xylR_3</name>
    <name evidence="5" type="ORF">SCARR_01244</name>
</gene>
<proteinExistence type="predicted"/>
<organism evidence="5 6">
    <name type="scientific">Pontiella sulfatireligans</name>
    <dbReference type="NCBI Taxonomy" id="2750658"/>
    <lineage>
        <taxon>Bacteria</taxon>
        <taxon>Pseudomonadati</taxon>
        <taxon>Kiritimatiellota</taxon>
        <taxon>Kiritimatiellia</taxon>
        <taxon>Kiritimatiellales</taxon>
        <taxon>Pontiellaceae</taxon>
        <taxon>Pontiella</taxon>
    </lineage>
</organism>
<reference evidence="5 6" key="1">
    <citation type="submission" date="2019-04" db="EMBL/GenBank/DDBJ databases">
        <authorList>
            <person name="Van Vliet M D."/>
        </authorList>
    </citation>
    <scope>NUCLEOTIDE SEQUENCE [LARGE SCALE GENOMIC DNA]</scope>
    <source>
        <strain evidence="5 6">F21</strain>
    </source>
</reference>
<dbReference type="GO" id="GO:0000976">
    <property type="term" value="F:transcription cis-regulatory region binding"/>
    <property type="evidence" value="ECO:0007669"/>
    <property type="project" value="TreeGrafter"/>
</dbReference>
<dbReference type="PANTHER" id="PTHR30146:SF24">
    <property type="entry name" value="XYLOSE OPERON REGULATORY PROTEIN"/>
    <property type="match status" value="1"/>
</dbReference>
<sequence>MMIESSRESGRQLISGIADYARHFGPWHFHWETQGLAHVDTLLEETRYDGVLMRDMAEVQAFLDVGIPVVAFAYSKRHIVDTCWVKTDDRGVGEVVANHFLQRGFRHFAFCGYDGLPWAVDRGDSFAAVLGEAGFQVDSFLIPPPVAGELDDAAIVRWLAALPCPAALMAANDDLGQKIVHLCRESGLRVPDDCAVVGVDNDPVVCGMSNPPLSSVRLDQYQSGYGAAAMLDKMMKGKAPENKIITARAGELVVRQSSDLIAVDDAAVAKALRFIQENAHRPLKVDEVARASGLYRRGLEKRFREHLAHSIQEYCRKARAEHVAKILRECRLSLEEIAAQCGFSHAPHLTRFFTSMRGETPSAYRKRVSVP</sequence>
<dbReference type="Pfam" id="PF12833">
    <property type="entry name" value="HTH_18"/>
    <property type="match status" value="1"/>
</dbReference>
<dbReference type="InterPro" id="IPR028082">
    <property type="entry name" value="Peripla_BP_I"/>
</dbReference>
<evidence type="ECO:0000259" key="4">
    <source>
        <dbReference type="PROSITE" id="PS01124"/>
    </source>
</evidence>
<dbReference type="SUPFAM" id="SSF46689">
    <property type="entry name" value="Homeodomain-like"/>
    <property type="match status" value="2"/>
</dbReference>
<dbReference type="AlphaFoldDB" id="A0A6C2UIA3"/>
<evidence type="ECO:0000313" key="6">
    <source>
        <dbReference type="Proteomes" id="UP000346198"/>
    </source>
</evidence>
<dbReference type="Gene3D" id="1.10.10.60">
    <property type="entry name" value="Homeodomain-like"/>
    <property type="match status" value="1"/>
</dbReference>
<dbReference type="InterPro" id="IPR018062">
    <property type="entry name" value="HTH_AraC-typ_CS"/>
</dbReference>
<evidence type="ECO:0000256" key="1">
    <source>
        <dbReference type="ARBA" id="ARBA00023015"/>
    </source>
</evidence>
<dbReference type="PROSITE" id="PS01124">
    <property type="entry name" value="HTH_ARAC_FAMILY_2"/>
    <property type="match status" value="1"/>
</dbReference>
<dbReference type="Proteomes" id="UP000346198">
    <property type="component" value="Unassembled WGS sequence"/>
</dbReference>
<evidence type="ECO:0000313" key="5">
    <source>
        <dbReference type="EMBL" id="VGO19187.1"/>
    </source>
</evidence>
<dbReference type="Gene3D" id="3.40.50.2300">
    <property type="match status" value="2"/>
</dbReference>
<keyword evidence="2" id="KW-0238">DNA-binding</keyword>
<dbReference type="SMART" id="SM00342">
    <property type="entry name" value="HTH_ARAC"/>
    <property type="match status" value="1"/>
</dbReference>
<dbReference type="PROSITE" id="PS00041">
    <property type="entry name" value="HTH_ARAC_FAMILY_1"/>
    <property type="match status" value="1"/>
</dbReference>
<dbReference type="Pfam" id="PF13377">
    <property type="entry name" value="Peripla_BP_3"/>
    <property type="match status" value="1"/>
</dbReference>
<name>A0A6C2UIA3_9BACT</name>